<reference evidence="6" key="1">
    <citation type="submission" date="2016-11" db="UniProtKB">
        <authorList>
            <consortium name="WormBaseParasite"/>
        </authorList>
    </citation>
    <scope>IDENTIFICATION</scope>
</reference>
<dbReference type="Proteomes" id="UP000095284">
    <property type="component" value="Unplaced"/>
</dbReference>
<sequence length="236" mass="26941">MFSFTLIFIHFVLITSGTVCNQHTSYECNCTSCHRIFEDQENSVTVEFEECNNASGLNLDKIREKIGNWVREECAFILRCKKASRNIDVDNVLITDFVCLEGMESRISFLVRWNASGDALDKSNCFPRETLVEVILAREHLLATLLDSTLLQVVPSTVQPRIKSTTTWKQIIIIALISALFSFLFAGIIAFCVALNVIGFQRFFGWLCPIKSKSKELQELSELSRRNQQLELAEWD</sequence>
<proteinExistence type="predicted"/>
<keyword evidence="1" id="KW-1133">Transmembrane helix</keyword>
<evidence type="ECO:0000313" key="4">
    <source>
        <dbReference type="Proteomes" id="UP000095284"/>
    </source>
</evidence>
<evidence type="ECO:0000313" key="3">
    <source>
        <dbReference type="EMBL" id="CAD5234685.1"/>
    </source>
</evidence>
<name>A0A1I7SDC5_BURXY</name>
<feature type="transmembrane region" description="Helical" evidence="1">
    <location>
        <begin position="171"/>
        <end position="198"/>
    </location>
</feature>
<accession>A0A1I7SDC5</accession>
<protein>
    <submittedName>
        <fullName evidence="3">(pine wood nematode) hypothetical protein</fullName>
    </submittedName>
</protein>
<dbReference type="OrthoDB" id="5786621at2759"/>
<evidence type="ECO:0000313" key="5">
    <source>
        <dbReference type="Proteomes" id="UP000659654"/>
    </source>
</evidence>
<feature type="signal peptide" evidence="2">
    <location>
        <begin position="1"/>
        <end position="17"/>
    </location>
</feature>
<organism evidence="4 6">
    <name type="scientific">Bursaphelenchus xylophilus</name>
    <name type="common">Pinewood nematode worm</name>
    <name type="synonym">Aphelenchoides xylophilus</name>
    <dbReference type="NCBI Taxonomy" id="6326"/>
    <lineage>
        <taxon>Eukaryota</taxon>
        <taxon>Metazoa</taxon>
        <taxon>Ecdysozoa</taxon>
        <taxon>Nematoda</taxon>
        <taxon>Chromadorea</taxon>
        <taxon>Rhabditida</taxon>
        <taxon>Tylenchina</taxon>
        <taxon>Tylenchomorpha</taxon>
        <taxon>Aphelenchoidea</taxon>
        <taxon>Aphelenchoididae</taxon>
        <taxon>Bursaphelenchus</taxon>
    </lineage>
</organism>
<dbReference type="Proteomes" id="UP000582659">
    <property type="component" value="Unassembled WGS sequence"/>
</dbReference>
<dbReference type="EMBL" id="CAJFDI010000006">
    <property type="protein sequence ID" value="CAD5234685.1"/>
    <property type="molecule type" value="Genomic_DNA"/>
</dbReference>
<reference evidence="3" key="2">
    <citation type="submission" date="2020-09" db="EMBL/GenBank/DDBJ databases">
        <authorList>
            <person name="Kikuchi T."/>
        </authorList>
    </citation>
    <scope>NUCLEOTIDE SEQUENCE</scope>
    <source>
        <strain evidence="3">Ka4C1</strain>
    </source>
</reference>
<dbReference type="AlphaFoldDB" id="A0A1I7SDC5"/>
<dbReference type="SMR" id="A0A1I7SDC5"/>
<gene>
    <name evidence="3" type="ORF">BXYJ_LOCUS14776</name>
</gene>
<dbReference type="WBParaSite" id="BXY_1103000.1">
    <property type="protein sequence ID" value="BXY_1103000.1"/>
    <property type="gene ID" value="BXY_1103000"/>
</dbReference>
<feature type="chain" id="PRO_5035360032" evidence="2">
    <location>
        <begin position="18"/>
        <end position="236"/>
    </location>
</feature>
<evidence type="ECO:0000256" key="1">
    <source>
        <dbReference type="SAM" id="Phobius"/>
    </source>
</evidence>
<evidence type="ECO:0000256" key="2">
    <source>
        <dbReference type="SAM" id="SignalP"/>
    </source>
</evidence>
<keyword evidence="5" id="KW-1185">Reference proteome</keyword>
<evidence type="ECO:0000313" key="6">
    <source>
        <dbReference type="WBParaSite" id="BXY_1103000.1"/>
    </source>
</evidence>
<dbReference type="Proteomes" id="UP000659654">
    <property type="component" value="Unassembled WGS sequence"/>
</dbReference>
<keyword evidence="1" id="KW-0812">Transmembrane</keyword>
<keyword evidence="1" id="KW-0472">Membrane</keyword>
<keyword evidence="2" id="KW-0732">Signal</keyword>
<dbReference type="EMBL" id="CAJFCV020000006">
    <property type="protein sequence ID" value="CAG9130597.1"/>
    <property type="molecule type" value="Genomic_DNA"/>
</dbReference>